<dbReference type="PANTHER" id="PTHR42085:SF1">
    <property type="entry name" value="F-BOX DOMAIN-CONTAINING PROTEIN"/>
    <property type="match status" value="1"/>
</dbReference>
<evidence type="ECO:0000313" key="1">
    <source>
        <dbReference type="EMBL" id="KAK5696507.1"/>
    </source>
</evidence>
<dbReference type="PANTHER" id="PTHR42085">
    <property type="entry name" value="F-BOX DOMAIN-CONTAINING PROTEIN"/>
    <property type="match status" value="1"/>
</dbReference>
<dbReference type="AlphaFoldDB" id="A0AAN7W449"/>
<evidence type="ECO:0000313" key="2">
    <source>
        <dbReference type="Proteomes" id="UP001310594"/>
    </source>
</evidence>
<sequence>MESSHLVRLPAELRIYIYELALTRAEPIIITSYPTPRRAKKKYILGTSMYDKEGWPHNPWALASTCRQLSQEATSIIYRCNHFRLDVECFAFEDRMSDSKKVRTLANRLLAAIRPEHGNIPKVLDVRFGRIDICDRVPVGSESLRDLRIVLRDLRGIAARLPGCDVRFLLSIGDMYRYSSEWKEWDEGRFCVPIHVQDVAASVNSYEAWIRQRTQTTPGQPGFRAEDIETLMGILGSLAKDLEVDVGVAGPSAQ</sequence>
<dbReference type="InterPro" id="IPR038883">
    <property type="entry name" value="AN11006-like"/>
</dbReference>
<gene>
    <name evidence="1" type="ORF">LTR97_007810</name>
</gene>
<comment type="caution">
    <text evidence="1">The sequence shown here is derived from an EMBL/GenBank/DDBJ whole genome shotgun (WGS) entry which is preliminary data.</text>
</comment>
<proteinExistence type="predicted"/>
<protein>
    <submittedName>
        <fullName evidence="1">Uncharacterized protein</fullName>
    </submittedName>
</protein>
<dbReference type="Proteomes" id="UP001310594">
    <property type="component" value="Unassembled WGS sequence"/>
</dbReference>
<accession>A0AAN7W449</accession>
<dbReference type="EMBL" id="JAVRQU010000012">
    <property type="protein sequence ID" value="KAK5696507.1"/>
    <property type="molecule type" value="Genomic_DNA"/>
</dbReference>
<name>A0AAN7W449_9PEZI</name>
<organism evidence="1 2">
    <name type="scientific">Elasticomyces elasticus</name>
    <dbReference type="NCBI Taxonomy" id="574655"/>
    <lineage>
        <taxon>Eukaryota</taxon>
        <taxon>Fungi</taxon>
        <taxon>Dikarya</taxon>
        <taxon>Ascomycota</taxon>
        <taxon>Pezizomycotina</taxon>
        <taxon>Dothideomycetes</taxon>
        <taxon>Dothideomycetidae</taxon>
        <taxon>Mycosphaerellales</taxon>
        <taxon>Teratosphaeriaceae</taxon>
        <taxon>Elasticomyces</taxon>
    </lineage>
</organism>
<reference evidence="1" key="1">
    <citation type="submission" date="2023-08" db="EMBL/GenBank/DDBJ databases">
        <title>Black Yeasts Isolated from many extreme environments.</title>
        <authorList>
            <person name="Coleine C."/>
            <person name="Stajich J.E."/>
            <person name="Selbmann L."/>
        </authorList>
    </citation>
    <scope>NUCLEOTIDE SEQUENCE</scope>
    <source>
        <strain evidence="1">CCFEE 5810</strain>
    </source>
</reference>